<keyword evidence="6 10" id="KW-0808">Transferase</keyword>
<proteinExistence type="inferred from homology"/>
<evidence type="ECO:0000256" key="5">
    <source>
        <dbReference type="ARBA" id="ARBA00022676"/>
    </source>
</evidence>
<dbReference type="EC" id="2.4.1.25" evidence="3 10"/>
<sequence>MLNKRASGLLLHITSLPSAHGIGDLGPEAYRFADFLAAARQTYWQILPLTPIEEGLGNSPYSSASAFAGNTLLISLEFLVQEGLLSSSDLTEVPRFPSSQVDFTAVRQYKEPLLHKAYERFFTHASHVELQAYESFCAENQSWLDDFALFYPLTLHFNYLPWREWPDSIKNRTPQGIAEYAHLLADKIRKEKFLQYLFARQWFALKKYCNERGIHFIGDLPIYVQYQSSDVWANPNIFKLDLDKKPFAVAGVPPDYFSETGQLWGNPVYDWEKLQHTQYDWWVKRVGHNIRLFDMVRLDHFLGFVAYWEVDAGEKTAINGSWIKAPADDFFQTLFKHYPYLPIIAEDLGIVTAEVSGFMQRNNFPGMKVLLFAFGEGISHNPYAPHNHVENCLVYTGTHDNDTVRGWFSKDADKATRQRLEAYLGCEVTERNIANQFIRLAMMSVAKTAIMPVQDILNLDNTARMNTPGTASSNWGWRLAPDLLDQGMAHNLASVTELFGRA</sequence>
<dbReference type="InterPro" id="IPR017853">
    <property type="entry name" value="GH"/>
</dbReference>
<keyword evidence="5 10" id="KW-0328">Glycosyltransferase</keyword>
<evidence type="ECO:0000256" key="2">
    <source>
        <dbReference type="ARBA" id="ARBA00005684"/>
    </source>
</evidence>
<evidence type="ECO:0000313" key="11">
    <source>
        <dbReference type="EMBL" id="MDO1445761.1"/>
    </source>
</evidence>
<evidence type="ECO:0000256" key="6">
    <source>
        <dbReference type="ARBA" id="ARBA00022679"/>
    </source>
</evidence>
<accession>A0ABT8R0Y9</accession>
<evidence type="ECO:0000256" key="8">
    <source>
        <dbReference type="ARBA" id="ARBA00031423"/>
    </source>
</evidence>
<dbReference type="SUPFAM" id="SSF51445">
    <property type="entry name" value="(Trans)glycosidases"/>
    <property type="match status" value="1"/>
</dbReference>
<dbReference type="NCBIfam" id="TIGR00217">
    <property type="entry name" value="malQ"/>
    <property type="match status" value="1"/>
</dbReference>
<evidence type="ECO:0000256" key="4">
    <source>
        <dbReference type="ARBA" id="ARBA00020295"/>
    </source>
</evidence>
<dbReference type="PANTHER" id="PTHR32438">
    <property type="entry name" value="4-ALPHA-GLUCANOTRANSFERASE DPE1, CHLOROPLASTIC/AMYLOPLASTIC"/>
    <property type="match status" value="1"/>
</dbReference>
<dbReference type="Proteomes" id="UP001168528">
    <property type="component" value="Unassembled WGS sequence"/>
</dbReference>
<dbReference type="EMBL" id="JAUKPO010000002">
    <property type="protein sequence ID" value="MDO1445761.1"/>
    <property type="molecule type" value="Genomic_DNA"/>
</dbReference>
<comment type="similarity">
    <text evidence="2 10">Belongs to the disproportionating enzyme family.</text>
</comment>
<keyword evidence="7 10" id="KW-0119">Carbohydrate metabolism</keyword>
<evidence type="ECO:0000313" key="12">
    <source>
        <dbReference type="Proteomes" id="UP001168528"/>
    </source>
</evidence>
<dbReference type="NCBIfam" id="NF011080">
    <property type="entry name" value="PRK14508.1-3"/>
    <property type="match status" value="1"/>
</dbReference>
<dbReference type="InterPro" id="IPR003385">
    <property type="entry name" value="Glyco_hydro_77"/>
</dbReference>
<organism evidence="11 12">
    <name type="scientific">Rhodocytophaga aerolata</name>
    <dbReference type="NCBI Taxonomy" id="455078"/>
    <lineage>
        <taxon>Bacteria</taxon>
        <taxon>Pseudomonadati</taxon>
        <taxon>Bacteroidota</taxon>
        <taxon>Cytophagia</taxon>
        <taxon>Cytophagales</taxon>
        <taxon>Rhodocytophagaceae</taxon>
        <taxon>Rhodocytophaga</taxon>
    </lineage>
</organism>
<name>A0ABT8R0Y9_9BACT</name>
<keyword evidence="12" id="KW-1185">Reference proteome</keyword>
<dbReference type="GO" id="GO:0004134">
    <property type="term" value="F:4-alpha-glucanotransferase activity"/>
    <property type="evidence" value="ECO:0007669"/>
    <property type="project" value="UniProtKB-EC"/>
</dbReference>
<protein>
    <recommendedName>
        <fullName evidence="4 10">4-alpha-glucanotransferase</fullName>
        <ecNumber evidence="3 10">2.4.1.25</ecNumber>
    </recommendedName>
    <alternativeName>
        <fullName evidence="8 10">Amylomaltase</fullName>
    </alternativeName>
    <alternativeName>
        <fullName evidence="9 10">Disproportionating enzyme</fullName>
    </alternativeName>
</protein>
<comment type="caution">
    <text evidence="11">The sequence shown here is derived from an EMBL/GenBank/DDBJ whole genome shotgun (WGS) entry which is preliminary data.</text>
</comment>
<evidence type="ECO:0000256" key="3">
    <source>
        <dbReference type="ARBA" id="ARBA00012560"/>
    </source>
</evidence>
<gene>
    <name evidence="11" type="primary">malQ</name>
    <name evidence="11" type="ORF">Q0590_05840</name>
</gene>
<dbReference type="RefSeq" id="WP_302036560.1">
    <property type="nucleotide sequence ID" value="NZ_JAUKPO010000002.1"/>
</dbReference>
<evidence type="ECO:0000256" key="7">
    <source>
        <dbReference type="ARBA" id="ARBA00023277"/>
    </source>
</evidence>
<comment type="catalytic activity">
    <reaction evidence="1 10">
        <text>Transfers a segment of a (1-&gt;4)-alpha-D-glucan to a new position in an acceptor, which may be glucose or a (1-&gt;4)-alpha-D-glucan.</text>
        <dbReference type="EC" id="2.4.1.25"/>
    </reaction>
</comment>
<evidence type="ECO:0000256" key="10">
    <source>
        <dbReference type="RuleBase" id="RU361207"/>
    </source>
</evidence>
<evidence type="ECO:0000256" key="9">
    <source>
        <dbReference type="ARBA" id="ARBA00031501"/>
    </source>
</evidence>
<dbReference type="Pfam" id="PF02446">
    <property type="entry name" value="Glyco_hydro_77"/>
    <property type="match status" value="1"/>
</dbReference>
<dbReference type="Gene3D" id="3.20.20.80">
    <property type="entry name" value="Glycosidases"/>
    <property type="match status" value="1"/>
</dbReference>
<evidence type="ECO:0000256" key="1">
    <source>
        <dbReference type="ARBA" id="ARBA00000439"/>
    </source>
</evidence>
<dbReference type="PANTHER" id="PTHR32438:SF5">
    <property type="entry name" value="4-ALPHA-GLUCANOTRANSFERASE DPE1, CHLOROPLASTIC_AMYLOPLASTIC"/>
    <property type="match status" value="1"/>
</dbReference>
<reference evidence="11" key="1">
    <citation type="submission" date="2023-07" db="EMBL/GenBank/DDBJ databases">
        <title>The genome sequence of Rhodocytophaga aerolata KACC 12507.</title>
        <authorList>
            <person name="Zhang X."/>
        </authorList>
    </citation>
    <scope>NUCLEOTIDE SEQUENCE</scope>
    <source>
        <strain evidence="11">KACC 12507</strain>
    </source>
</reference>